<dbReference type="SUPFAM" id="SSF52518">
    <property type="entry name" value="Thiamin diphosphate-binding fold (THDP-binding)"/>
    <property type="match status" value="1"/>
</dbReference>
<feature type="binding site" evidence="10">
    <location>
        <position position="200"/>
    </location>
    <ligand>
        <name>Mg(2+)</name>
        <dbReference type="ChEBI" id="CHEBI:18420"/>
    </ligand>
</feature>
<dbReference type="Pfam" id="PF02779">
    <property type="entry name" value="Transket_pyr"/>
    <property type="match status" value="1"/>
</dbReference>
<comment type="function">
    <text evidence="10">Catalyzes the acyloin condensation reaction between C atoms 2 and 3 of pyruvate and glyceraldehyde 3-phosphate to yield 1-deoxy-D-xylulose-5-phosphate (DXP).</text>
</comment>
<keyword evidence="8 10" id="KW-0786">Thiamine pyrophosphate</keyword>
<feature type="binding site" evidence="10">
    <location>
        <begin position="135"/>
        <end position="137"/>
    </location>
    <ligand>
        <name>thiamine diphosphate</name>
        <dbReference type="ChEBI" id="CHEBI:58937"/>
    </ligand>
</feature>
<keyword evidence="5 10" id="KW-0479">Metal-binding</keyword>
<name>A0A7Z0D3F9_9MICO</name>
<keyword evidence="13" id="KW-1185">Reference proteome</keyword>
<dbReference type="CDD" id="cd07033">
    <property type="entry name" value="TPP_PYR_DXS_TK_like"/>
    <property type="match status" value="1"/>
</dbReference>
<dbReference type="NCBIfam" id="NF003933">
    <property type="entry name" value="PRK05444.2-2"/>
    <property type="match status" value="1"/>
</dbReference>
<evidence type="ECO:0000256" key="3">
    <source>
        <dbReference type="ARBA" id="ARBA00011738"/>
    </source>
</evidence>
<evidence type="ECO:0000259" key="11">
    <source>
        <dbReference type="SMART" id="SM00861"/>
    </source>
</evidence>
<comment type="similarity">
    <text evidence="2 10">Belongs to the transketolase family. DXPS subfamily.</text>
</comment>
<dbReference type="InterPro" id="IPR005475">
    <property type="entry name" value="Transketolase-like_Pyr-bd"/>
</dbReference>
<protein>
    <recommendedName>
        <fullName evidence="10">1-deoxy-D-xylulose-5-phosphate synthase</fullName>
        <ecNumber evidence="10">2.2.1.7</ecNumber>
    </recommendedName>
    <alternativeName>
        <fullName evidence="10">1-deoxyxylulose-5-phosphate synthase</fullName>
        <shortName evidence="10">DXP synthase</shortName>
        <shortName evidence="10">DXPS</shortName>
    </alternativeName>
</protein>
<keyword evidence="7 10" id="KW-0784">Thiamine biosynthesis</keyword>
<dbReference type="NCBIfam" id="TIGR00204">
    <property type="entry name" value="dxs"/>
    <property type="match status" value="1"/>
</dbReference>
<dbReference type="GO" id="GO:0008661">
    <property type="term" value="F:1-deoxy-D-xylulose-5-phosphate synthase activity"/>
    <property type="evidence" value="ECO:0007669"/>
    <property type="project" value="UniProtKB-UniRule"/>
</dbReference>
<keyword evidence="4 10" id="KW-0808">Transferase</keyword>
<keyword evidence="9 10" id="KW-0414">Isoprene biosynthesis</keyword>
<dbReference type="GO" id="GO:0030976">
    <property type="term" value="F:thiamine pyrophosphate binding"/>
    <property type="evidence" value="ECO:0007669"/>
    <property type="project" value="UniProtKB-UniRule"/>
</dbReference>
<reference evidence="12 13" key="1">
    <citation type="submission" date="2020-07" db="EMBL/GenBank/DDBJ databases">
        <title>Sequencing the genomes of 1000 actinobacteria strains.</title>
        <authorList>
            <person name="Klenk H.-P."/>
        </authorList>
    </citation>
    <scope>NUCLEOTIDE SEQUENCE [LARGE SCALE GENOMIC DNA]</scope>
    <source>
        <strain evidence="12 13">DSM 26341</strain>
    </source>
</reference>
<feature type="binding site" evidence="10">
    <location>
        <position position="94"/>
    </location>
    <ligand>
        <name>thiamine diphosphate</name>
        <dbReference type="ChEBI" id="CHEBI:58937"/>
    </ligand>
</feature>
<feature type="binding site" evidence="10">
    <location>
        <position position="200"/>
    </location>
    <ligand>
        <name>thiamine diphosphate</name>
        <dbReference type="ChEBI" id="CHEBI:58937"/>
    </ligand>
</feature>
<evidence type="ECO:0000256" key="10">
    <source>
        <dbReference type="HAMAP-Rule" id="MF_00315"/>
    </source>
</evidence>
<dbReference type="PANTHER" id="PTHR43322:SF5">
    <property type="entry name" value="1-DEOXY-D-XYLULOSE-5-PHOSPHATE SYNTHASE, CHLOROPLASTIC"/>
    <property type="match status" value="1"/>
</dbReference>
<feature type="binding site" evidence="10">
    <location>
        <begin position="168"/>
        <end position="169"/>
    </location>
    <ligand>
        <name>thiamine diphosphate</name>
        <dbReference type="ChEBI" id="CHEBI:58937"/>
    </ligand>
</feature>
<accession>A0A7Z0D3F9</accession>
<proteinExistence type="inferred from homology"/>
<dbReference type="InterPro" id="IPR029061">
    <property type="entry name" value="THDP-binding"/>
</dbReference>
<comment type="caution">
    <text evidence="12">The sequence shown here is derived from an EMBL/GenBank/DDBJ whole genome shotgun (WGS) entry which is preliminary data.</text>
</comment>
<feature type="binding site" evidence="10">
    <location>
        <position position="393"/>
    </location>
    <ligand>
        <name>thiamine diphosphate</name>
        <dbReference type="ChEBI" id="CHEBI:58937"/>
    </ligand>
</feature>
<dbReference type="SUPFAM" id="SSF52922">
    <property type="entry name" value="TK C-terminal domain-like"/>
    <property type="match status" value="1"/>
</dbReference>
<dbReference type="Pfam" id="PF02780">
    <property type="entry name" value="Transketolase_C"/>
    <property type="match status" value="1"/>
</dbReference>
<dbReference type="GO" id="GO:0016114">
    <property type="term" value="P:terpenoid biosynthetic process"/>
    <property type="evidence" value="ECO:0007669"/>
    <property type="project" value="UniProtKB-UniRule"/>
</dbReference>
<dbReference type="GO" id="GO:0009228">
    <property type="term" value="P:thiamine biosynthetic process"/>
    <property type="evidence" value="ECO:0007669"/>
    <property type="project" value="UniProtKB-UniRule"/>
</dbReference>
<feature type="domain" description="Transketolase-like pyrimidine-binding" evidence="11">
    <location>
        <begin position="342"/>
        <end position="506"/>
    </location>
</feature>
<organism evidence="12 13">
    <name type="scientific">Spelaeicoccus albus</name>
    <dbReference type="NCBI Taxonomy" id="1280376"/>
    <lineage>
        <taxon>Bacteria</taxon>
        <taxon>Bacillati</taxon>
        <taxon>Actinomycetota</taxon>
        <taxon>Actinomycetes</taxon>
        <taxon>Micrococcales</taxon>
        <taxon>Brevibacteriaceae</taxon>
        <taxon>Spelaeicoccus</taxon>
    </lineage>
</organism>
<dbReference type="Gene3D" id="3.40.50.920">
    <property type="match status" value="1"/>
</dbReference>
<keyword evidence="6 10" id="KW-0460">Magnesium</keyword>
<sequence>MVRRPRRKLYESDSAGKAAREMGLLESIEGPGDLERLTLDECEQLAAEIRAELIADVSKTGGHLGPNLGVVELTTAIHRTFSSPRDTILFDVGHQAYVHKMVTGRSGDFGTLRQLGGLSGYPARAESPHDVIENSHASTSLSWADGIAKAYQISGESDRSVVAVIGDGALTGGMAWEALNNIAADGSATHRRLVIIVNDNGRSYAPTVGGFAQHLDMLRTSAGYEKLLQWGKSALQRGGAPGRFAYDALHGFKKGVKDMVAPQGMFEDLGLKYIGPVDGHDQDMLERALAQAKGYAGPVIVHAMTQKGRGYAPAMADEADQFHSVGVINPETGLPMSPSGARSWTKEFGDELVRLAEGRDDLVAVTAAMMLPVGLQKFASKFPGRVFDVGIAEQHAVTSAAGLAFGGMHPVVCLYSTFLNRAFDQLLMDVALHRAGVTFVLDRSGVTGPDGASHHGMWDLALLQAVPHAHVAAPRDSTRLREELGEAVTIDDAPSVVRFSRGSVGPDVEASVRLDDGVDVLARGGSDVLIVSVGALADRALEVQARLADEGIGATVIDPRWVLPVPASVIELAARHSLVAVLEDGVRSGGVGARVRHDLRDAGLRQGVAELGLPAEFLPQGTREEILKFAGLDVETLTKRILSEVSDLRG</sequence>
<evidence type="ECO:0000256" key="4">
    <source>
        <dbReference type="ARBA" id="ARBA00022679"/>
    </source>
</evidence>
<dbReference type="Proteomes" id="UP000539111">
    <property type="component" value="Unassembled WGS sequence"/>
</dbReference>
<comment type="catalytic activity">
    <reaction evidence="10">
        <text>D-glyceraldehyde 3-phosphate + pyruvate + H(+) = 1-deoxy-D-xylulose 5-phosphate + CO2</text>
        <dbReference type="Rhea" id="RHEA:12605"/>
        <dbReference type="ChEBI" id="CHEBI:15361"/>
        <dbReference type="ChEBI" id="CHEBI:15378"/>
        <dbReference type="ChEBI" id="CHEBI:16526"/>
        <dbReference type="ChEBI" id="CHEBI:57792"/>
        <dbReference type="ChEBI" id="CHEBI:59776"/>
        <dbReference type="EC" id="2.2.1.7"/>
    </reaction>
</comment>
<dbReference type="AlphaFoldDB" id="A0A7Z0D3F9"/>
<evidence type="ECO:0000313" key="13">
    <source>
        <dbReference type="Proteomes" id="UP000539111"/>
    </source>
</evidence>
<dbReference type="EMBL" id="JACBZP010000001">
    <property type="protein sequence ID" value="NYI68171.1"/>
    <property type="molecule type" value="Genomic_DNA"/>
</dbReference>
<comment type="pathway">
    <text evidence="1 10">Metabolic intermediate biosynthesis; 1-deoxy-D-xylulose 5-phosphate biosynthesis; 1-deoxy-D-xylulose 5-phosphate from D-glyceraldehyde 3-phosphate and pyruvate: step 1/1.</text>
</comment>
<dbReference type="GO" id="GO:0005829">
    <property type="term" value="C:cytosol"/>
    <property type="evidence" value="ECO:0007669"/>
    <property type="project" value="TreeGrafter"/>
</dbReference>
<dbReference type="GO" id="GO:0019288">
    <property type="term" value="P:isopentenyl diphosphate biosynthetic process, methylerythritol 4-phosphate pathway"/>
    <property type="evidence" value="ECO:0007669"/>
    <property type="project" value="TreeGrafter"/>
</dbReference>
<feature type="binding site" evidence="10">
    <location>
        <position position="311"/>
    </location>
    <ligand>
        <name>thiamine diphosphate</name>
        <dbReference type="ChEBI" id="CHEBI:58937"/>
    </ligand>
</feature>
<dbReference type="InterPro" id="IPR009014">
    <property type="entry name" value="Transketo_C/PFOR_II"/>
</dbReference>
<dbReference type="InterPro" id="IPR033248">
    <property type="entry name" value="Transketolase_C"/>
</dbReference>
<dbReference type="HAMAP" id="MF_00315">
    <property type="entry name" value="DXP_synth"/>
    <property type="match status" value="1"/>
</dbReference>
<dbReference type="Gene3D" id="3.40.50.970">
    <property type="match status" value="2"/>
</dbReference>
<evidence type="ECO:0000256" key="1">
    <source>
        <dbReference type="ARBA" id="ARBA00004980"/>
    </source>
</evidence>
<feature type="binding site" evidence="10">
    <location>
        <position position="167"/>
    </location>
    <ligand>
        <name>Mg(2+)</name>
        <dbReference type="ChEBI" id="CHEBI:18420"/>
    </ligand>
</feature>
<evidence type="ECO:0000256" key="2">
    <source>
        <dbReference type="ARBA" id="ARBA00011081"/>
    </source>
</evidence>
<evidence type="ECO:0000256" key="5">
    <source>
        <dbReference type="ARBA" id="ARBA00022723"/>
    </source>
</evidence>
<dbReference type="InterPro" id="IPR005477">
    <property type="entry name" value="Dxylulose-5-P_synthase"/>
</dbReference>
<evidence type="ECO:0000256" key="8">
    <source>
        <dbReference type="ARBA" id="ARBA00023052"/>
    </source>
</evidence>
<evidence type="ECO:0000256" key="7">
    <source>
        <dbReference type="ARBA" id="ARBA00022977"/>
    </source>
</evidence>
<dbReference type="CDD" id="cd02007">
    <property type="entry name" value="TPP_DXS"/>
    <property type="match status" value="1"/>
</dbReference>
<comment type="subunit">
    <text evidence="3 10">Homodimer.</text>
</comment>
<dbReference type="EC" id="2.2.1.7" evidence="10"/>
<dbReference type="SMART" id="SM00861">
    <property type="entry name" value="Transket_pyr"/>
    <property type="match status" value="1"/>
</dbReference>
<dbReference type="PANTHER" id="PTHR43322">
    <property type="entry name" value="1-D-DEOXYXYLULOSE 5-PHOSPHATE SYNTHASE-RELATED"/>
    <property type="match status" value="1"/>
</dbReference>
<dbReference type="Pfam" id="PF13292">
    <property type="entry name" value="DXP_synthase_N"/>
    <property type="match status" value="1"/>
</dbReference>
<dbReference type="GO" id="GO:0000287">
    <property type="term" value="F:magnesium ion binding"/>
    <property type="evidence" value="ECO:0007669"/>
    <property type="project" value="UniProtKB-UniRule"/>
</dbReference>
<gene>
    <name evidence="10" type="primary">dxs</name>
    <name evidence="12" type="ORF">BJY26_002477</name>
</gene>
<dbReference type="InterPro" id="IPR020826">
    <property type="entry name" value="Transketolase_BS"/>
</dbReference>
<dbReference type="FunFam" id="3.40.50.970:FF:000005">
    <property type="entry name" value="1-deoxy-D-xylulose-5-phosphate synthase"/>
    <property type="match status" value="1"/>
</dbReference>
<evidence type="ECO:0000256" key="6">
    <source>
        <dbReference type="ARBA" id="ARBA00022842"/>
    </source>
</evidence>
<evidence type="ECO:0000313" key="12">
    <source>
        <dbReference type="EMBL" id="NYI68171.1"/>
    </source>
</evidence>
<comment type="cofactor">
    <cofactor evidence="10">
        <name>thiamine diphosphate</name>
        <dbReference type="ChEBI" id="CHEBI:58937"/>
    </cofactor>
    <text evidence="10">Binds 1 thiamine pyrophosphate per subunit.</text>
</comment>
<dbReference type="UniPathway" id="UPA00064">
    <property type="reaction ID" value="UER00091"/>
</dbReference>
<evidence type="ECO:0000256" key="9">
    <source>
        <dbReference type="ARBA" id="ARBA00023229"/>
    </source>
</evidence>
<dbReference type="PROSITE" id="PS00802">
    <property type="entry name" value="TRANSKETOLASE_2"/>
    <property type="match status" value="1"/>
</dbReference>
<comment type="cofactor">
    <cofactor evidence="10">
        <name>Mg(2+)</name>
        <dbReference type="ChEBI" id="CHEBI:18420"/>
    </cofactor>
    <text evidence="10">Binds 1 Mg(2+) ion per subunit.</text>
</comment>